<accession>A0AAV2CUM1</accession>
<organism evidence="1 2">
    <name type="scientific">Linum trigynum</name>
    <dbReference type="NCBI Taxonomy" id="586398"/>
    <lineage>
        <taxon>Eukaryota</taxon>
        <taxon>Viridiplantae</taxon>
        <taxon>Streptophyta</taxon>
        <taxon>Embryophyta</taxon>
        <taxon>Tracheophyta</taxon>
        <taxon>Spermatophyta</taxon>
        <taxon>Magnoliopsida</taxon>
        <taxon>eudicotyledons</taxon>
        <taxon>Gunneridae</taxon>
        <taxon>Pentapetalae</taxon>
        <taxon>rosids</taxon>
        <taxon>fabids</taxon>
        <taxon>Malpighiales</taxon>
        <taxon>Linaceae</taxon>
        <taxon>Linum</taxon>
    </lineage>
</organism>
<proteinExistence type="predicted"/>
<dbReference type="EMBL" id="OZ034814">
    <property type="protein sequence ID" value="CAL1360142.1"/>
    <property type="molecule type" value="Genomic_DNA"/>
</dbReference>
<name>A0AAV2CUM1_9ROSI</name>
<protein>
    <submittedName>
        <fullName evidence="1">Uncharacterized protein</fullName>
    </submittedName>
</protein>
<sequence>MYNGAYCRYHIMLHSATSEFRLKPFVDSVPDNVGKGAYYSGFSFIVPTGTTGGNGGEGGGRCDYDHEADASRQYSRRRWWVDSSTDTELGKEVKCAGDQILAKWMRF</sequence>
<keyword evidence="2" id="KW-1185">Reference proteome</keyword>
<evidence type="ECO:0000313" key="2">
    <source>
        <dbReference type="Proteomes" id="UP001497516"/>
    </source>
</evidence>
<reference evidence="1 2" key="1">
    <citation type="submission" date="2024-04" db="EMBL/GenBank/DDBJ databases">
        <authorList>
            <person name="Fracassetti M."/>
        </authorList>
    </citation>
    <scope>NUCLEOTIDE SEQUENCE [LARGE SCALE GENOMIC DNA]</scope>
</reference>
<dbReference type="AlphaFoldDB" id="A0AAV2CUM1"/>
<gene>
    <name evidence="1" type="ORF">LTRI10_LOCUS7596</name>
</gene>
<evidence type="ECO:0000313" key="1">
    <source>
        <dbReference type="EMBL" id="CAL1360142.1"/>
    </source>
</evidence>
<dbReference type="Proteomes" id="UP001497516">
    <property type="component" value="Chromosome 10"/>
</dbReference>